<gene>
    <name evidence="1" type="ORF">J6I44_19380</name>
</gene>
<proteinExistence type="predicted"/>
<dbReference type="EMBL" id="JAGGJA010000021">
    <property type="protein sequence ID" value="MCW9709031.1"/>
    <property type="molecule type" value="Genomic_DNA"/>
</dbReference>
<name>A0ABT3PT67_9BACT</name>
<keyword evidence="2" id="KW-1185">Reference proteome</keyword>
<comment type="caution">
    <text evidence="1">The sequence shown here is derived from an EMBL/GenBank/DDBJ whole genome shotgun (WGS) entry which is preliminary data.</text>
</comment>
<organism evidence="1 2">
    <name type="scientific">Fodinibius salsisoli</name>
    <dbReference type="NCBI Taxonomy" id="2820877"/>
    <lineage>
        <taxon>Bacteria</taxon>
        <taxon>Pseudomonadati</taxon>
        <taxon>Balneolota</taxon>
        <taxon>Balneolia</taxon>
        <taxon>Balneolales</taxon>
        <taxon>Balneolaceae</taxon>
        <taxon>Fodinibius</taxon>
    </lineage>
</organism>
<reference evidence="1 2" key="1">
    <citation type="submission" date="2021-03" db="EMBL/GenBank/DDBJ databases">
        <title>Aliifodinibius sp. nov., a new bacterium isolated from saline soil.</title>
        <authorList>
            <person name="Galisteo C."/>
            <person name="De La Haba R."/>
            <person name="Sanchez-Porro C."/>
            <person name="Ventosa A."/>
        </authorList>
    </citation>
    <scope>NUCLEOTIDE SEQUENCE [LARGE SCALE GENOMIC DNA]</scope>
    <source>
        <strain evidence="1 2">1BSP15-2V2</strain>
    </source>
</reference>
<evidence type="ECO:0000313" key="2">
    <source>
        <dbReference type="Proteomes" id="UP001207918"/>
    </source>
</evidence>
<dbReference type="Gene3D" id="3.40.50.450">
    <property type="match status" value="1"/>
</dbReference>
<dbReference type="SUPFAM" id="SSF52309">
    <property type="entry name" value="N-(deoxy)ribosyltransferase-like"/>
    <property type="match status" value="1"/>
</dbReference>
<dbReference type="Proteomes" id="UP001207918">
    <property type="component" value="Unassembled WGS sequence"/>
</dbReference>
<evidence type="ECO:0000313" key="1">
    <source>
        <dbReference type="EMBL" id="MCW9709031.1"/>
    </source>
</evidence>
<accession>A0ABT3PT67</accession>
<evidence type="ECO:0008006" key="3">
    <source>
        <dbReference type="Google" id="ProtNLM"/>
    </source>
</evidence>
<dbReference type="RefSeq" id="WP_265767886.1">
    <property type="nucleotide sequence ID" value="NZ_JAGGJA010000021.1"/>
</dbReference>
<sequence>MNEDIPGLEDVKNTIKEVCDKFGLKAIRADDIEHQDRITDIILKYIRKSEYLIADLSGSRPNVYYEIGYAHAMDKKPILYRNKGTEIHFDLAIHNVPVYSNITELKSMLINRFEALLGRKLAED</sequence>
<protein>
    <recommendedName>
        <fullName evidence="3">Nucleoside 2-deoxyribosyltransferase</fullName>
    </recommendedName>
</protein>